<dbReference type="GO" id="GO:0019748">
    <property type="term" value="P:secondary metabolic process"/>
    <property type="evidence" value="ECO:0007669"/>
    <property type="project" value="UniProtKB-ARBA"/>
</dbReference>
<dbReference type="CDD" id="cd11041">
    <property type="entry name" value="CYP503A1-like"/>
    <property type="match status" value="1"/>
</dbReference>
<evidence type="ECO:0000256" key="9">
    <source>
        <dbReference type="ARBA" id="ARBA00023004"/>
    </source>
</evidence>
<dbReference type="GO" id="GO:0020037">
    <property type="term" value="F:heme binding"/>
    <property type="evidence" value="ECO:0007669"/>
    <property type="project" value="InterPro"/>
</dbReference>
<keyword evidence="5 14" id="KW-0812">Transmembrane</keyword>
<dbReference type="InterPro" id="IPR017972">
    <property type="entry name" value="Cyt_P450_CS"/>
</dbReference>
<evidence type="ECO:0000256" key="1">
    <source>
        <dbReference type="ARBA" id="ARBA00001971"/>
    </source>
</evidence>
<keyword evidence="4 12" id="KW-0349">Heme</keyword>
<evidence type="ECO:0000256" key="2">
    <source>
        <dbReference type="ARBA" id="ARBA00004370"/>
    </source>
</evidence>
<dbReference type="PANTHER" id="PTHR46206:SF1">
    <property type="entry name" value="P450, PUTATIVE (EUROFUNG)-RELATED"/>
    <property type="match status" value="1"/>
</dbReference>
<dbReference type="SUPFAM" id="SSF48264">
    <property type="entry name" value="Cytochrome P450"/>
    <property type="match status" value="1"/>
</dbReference>
<dbReference type="VEuPathDB" id="FungiDB:P175DRAFT_0533961"/>
<dbReference type="OrthoDB" id="1844152at2759"/>
<feature type="binding site" description="axial binding residue" evidence="12">
    <location>
        <position position="409"/>
    </location>
    <ligand>
        <name>heme</name>
        <dbReference type="ChEBI" id="CHEBI:30413"/>
    </ligand>
    <ligandPart>
        <name>Fe</name>
        <dbReference type="ChEBI" id="CHEBI:18248"/>
    </ligandPart>
</feature>
<evidence type="ECO:0000256" key="7">
    <source>
        <dbReference type="ARBA" id="ARBA00022989"/>
    </source>
</evidence>
<proteinExistence type="inferred from homology"/>
<comment type="subcellular location">
    <subcellularLocation>
        <location evidence="2">Membrane</location>
    </subcellularLocation>
</comment>
<protein>
    <recommendedName>
        <fullName evidence="17">Cytochrome P450</fullName>
    </recommendedName>
</protein>
<name>A0A2T5LTB3_9EURO</name>
<evidence type="ECO:0008006" key="17">
    <source>
        <dbReference type="Google" id="ProtNLM"/>
    </source>
</evidence>
<dbReference type="GO" id="GO:0004497">
    <property type="term" value="F:monooxygenase activity"/>
    <property type="evidence" value="ECO:0007669"/>
    <property type="project" value="UniProtKB-KW"/>
</dbReference>
<sequence>MDTLQIIGLVIFSIVLFSKQSLLFSLPMLNGPSVMVSSADIKTLVGSQDSKLDVVSAHFDLLESDYMLLDAQIRESHFHEEVVRGPFSKRLGTSALLMWKEIQQSVDQVFGSQPGTLETLRVHDSICQVVARVASSQLVGEKLCHDERYLESIIGFSRAVAMGSFVIKLFPPFLRPLIGRVVSIPNHWYYRKIAPRVLRLISNKILLAQNGDMASKDPSDYLDYQIEHSLNSKDTIEQTPRQISLRLMVLNFATIFPASAMMTNVLLDLASQDRGASYIPSLREEIHRVGAIENQVWNERALDKLHRMDGVIKESFRMCGPLCYALPRKVQSPEGLRLENNSKLPRGTLVGVPMYSIHHDPSIYPSPHTYDASRFCPDTTDQDLNKGCQKPTSTNCDHYLVFGKGKHACPGRFFATNMIKLVLVYLLSNYEIGLVEERPTVISASSTQLLHPDKLPPQYPSQGYNAKQIATYNKTMLDITMALHIQACNKWAGSSSRCCSQV</sequence>
<evidence type="ECO:0000256" key="12">
    <source>
        <dbReference type="PIRSR" id="PIRSR602403-1"/>
    </source>
</evidence>
<dbReference type="GO" id="GO:0016020">
    <property type="term" value="C:membrane"/>
    <property type="evidence" value="ECO:0007669"/>
    <property type="project" value="UniProtKB-SubCell"/>
</dbReference>
<dbReference type="AlphaFoldDB" id="A0A2T5LTB3"/>
<dbReference type="Gene3D" id="1.10.630.10">
    <property type="entry name" value="Cytochrome P450"/>
    <property type="match status" value="1"/>
</dbReference>
<dbReference type="GO" id="GO:0005506">
    <property type="term" value="F:iron ion binding"/>
    <property type="evidence" value="ECO:0007669"/>
    <property type="project" value="InterPro"/>
</dbReference>
<reference evidence="15 16" key="1">
    <citation type="journal article" date="2018" name="Proc. Natl. Acad. Sci. U.S.A.">
        <title>Linking secondary metabolites to gene clusters through genome sequencing of six diverse Aspergillus species.</title>
        <authorList>
            <person name="Kaerboelling I."/>
            <person name="Vesth T.C."/>
            <person name="Frisvad J.C."/>
            <person name="Nybo J.L."/>
            <person name="Theobald S."/>
            <person name="Kuo A."/>
            <person name="Bowyer P."/>
            <person name="Matsuda Y."/>
            <person name="Mondo S."/>
            <person name="Lyhne E.K."/>
            <person name="Kogle M.E."/>
            <person name="Clum A."/>
            <person name="Lipzen A."/>
            <person name="Salamov A."/>
            <person name="Ngan C.Y."/>
            <person name="Daum C."/>
            <person name="Chiniquy J."/>
            <person name="Barry K."/>
            <person name="LaButti K."/>
            <person name="Haridas S."/>
            <person name="Simmons B.A."/>
            <person name="Magnuson J.K."/>
            <person name="Mortensen U.H."/>
            <person name="Larsen T.O."/>
            <person name="Grigoriev I.V."/>
            <person name="Baker S.E."/>
            <person name="Andersen M.R."/>
        </authorList>
    </citation>
    <scope>NUCLEOTIDE SEQUENCE [LARGE SCALE GENOMIC DNA]</scope>
    <source>
        <strain evidence="15 16">IBT 24754</strain>
    </source>
</reference>
<evidence type="ECO:0000256" key="14">
    <source>
        <dbReference type="SAM" id="Phobius"/>
    </source>
</evidence>
<evidence type="ECO:0000256" key="8">
    <source>
        <dbReference type="ARBA" id="ARBA00023002"/>
    </source>
</evidence>
<keyword evidence="6 12" id="KW-0479">Metal-binding</keyword>
<evidence type="ECO:0000256" key="13">
    <source>
        <dbReference type="RuleBase" id="RU000461"/>
    </source>
</evidence>
<feature type="transmembrane region" description="Helical" evidence="14">
    <location>
        <begin position="6"/>
        <end position="26"/>
    </location>
</feature>
<dbReference type="InterPro" id="IPR036396">
    <property type="entry name" value="Cyt_P450_sf"/>
</dbReference>
<evidence type="ECO:0000313" key="16">
    <source>
        <dbReference type="Proteomes" id="UP000244073"/>
    </source>
</evidence>
<gene>
    <name evidence="15" type="ORF">P175DRAFT_0533961</name>
</gene>
<dbReference type="EMBL" id="MSFN02000006">
    <property type="protein sequence ID" value="PTU19522.1"/>
    <property type="molecule type" value="Genomic_DNA"/>
</dbReference>
<dbReference type="PANTHER" id="PTHR46206">
    <property type="entry name" value="CYTOCHROME P450"/>
    <property type="match status" value="1"/>
</dbReference>
<comment type="similarity">
    <text evidence="3 13">Belongs to the cytochrome P450 family.</text>
</comment>
<dbReference type="GO" id="GO:0016705">
    <property type="term" value="F:oxidoreductase activity, acting on paired donors, with incorporation or reduction of molecular oxygen"/>
    <property type="evidence" value="ECO:0007669"/>
    <property type="project" value="InterPro"/>
</dbReference>
<evidence type="ECO:0000256" key="4">
    <source>
        <dbReference type="ARBA" id="ARBA00022617"/>
    </source>
</evidence>
<dbReference type="InterPro" id="IPR002403">
    <property type="entry name" value="Cyt_P450_E_grp-IV"/>
</dbReference>
<keyword evidence="10 13" id="KW-0503">Monooxygenase</keyword>
<dbReference type="GeneID" id="63816980"/>
<accession>A0A2T5LTB3</accession>
<dbReference type="RefSeq" id="XP_040750914.1">
    <property type="nucleotide sequence ID" value="XM_040900098.1"/>
</dbReference>
<dbReference type="InterPro" id="IPR001128">
    <property type="entry name" value="Cyt_P450"/>
</dbReference>
<evidence type="ECO:0000256" key="3">
    <source>
        <dbReference type="ARBA" id="ARBA00010617"/>
    </source>
</evidence>
<dbReference type="Pfam" id="PF00067">
    <property type="entry name" value="p450"/>
    <property type="match status" value="1"/>
</dbReference>
<comment type="caution">
    <text evidence="15">The sequence shown here is derived from an EMBL/GenBank/DDBJ whole genome shotgun (WGS) entry which is preliminary data.</text>
</comment>
<keyword evidence="7 14" id="KW-1133">Transmembrane helix</keyword>
<evidence type="ECO:0000256" key="6">
    <source>
        <dbReference type="ARBA" id="ARBA00022723"/>
    </source>
</evidence>
<comment type="cofactor">
    <cofactor evidence="1 12">
        <name>heme</name>
        <dbReference type="ChEBI" id="CHEBI:30413"/>
    </cofactor>
</comment>
<evidence type="ECO:0000313" key="15">
    <source>
        <dbReference type="EMBL" id="PTU19522.1"/>
    </source>
</evidence>
<dbReference type="Proteomes" id="UP000244073">
    <property type="component" value="Unassembled WGS sequence"/>
</dbReference>
<evidence type="ECO:0000256" key="11">
    <source>
        <dbReference type="ARBA" id="ARBA00023136"/>
    </source>
</evidence>
<keyword evidence="8 13" id="KW-0560">Oxidoreductase</keyword>
<keyword evidence="11 14" id="KW-0472">Membrane</keyword>
<organism evidence="15 16">
    <name type="scientific">Aspergillus ochraceoroseus IBT 24754</name>
    <dbReference type="NCBI Taxonomy" id="1392256"/>
    <lineage>
        <taxon>Eukaryota</taxon>
        <taxon>Fungi</taxon>
        <taxon>Dikarya</taxon>
        <taxon>Ascomycota</taxon>
        <taxon>Pezizomycotina</taxon>
        <taxon>Eurotiomycetes</taxon>
        <taxon>Eurotiomycetidae</taxon>
        <taxon>Eurotiales</taxon>
        <taxon>Aspergillaceae</taxon>
        <taxon>Aspergillus</taxon>
        <taxon>Aspergillus subgen. Nidulantes</taxon>
    </lineage>
</organism>
<dbReference type="PRINTS" id="PR00465">
    <property type="entry name" value="EP450IV"/>
</dbReference>
<keyword evidence="9 12" id="KW-0408">Iron</keyword>
<evidence type="ECO:0000256" key="5">
    <source>
        <dbReference type="ARBA" id="ARBA00022692"/>
    </source>
</evidence>
<evidence type="ECO:0000256" key="10">
    <source>
        <dbReference type="ARBA" id="ARBA00023033"/>
    </source>
</evidence>
<dbReference type="PROSITE" id="PS00086">
    <property type="entry name" value="CYTOCHROME_P450"/>
    <property type="match status" value="1"/>
</dbReference>